<keyword evidence="2" id="KW-1185">Reference proteome</keyword>
<accession>A0A6N8KXI2</accession>
<dbReference type="OrthoDB" id="9953897at2"/>
<proteinExistence type="predicted"/>
<comment type="caution">
    <text evidence="1">The sequence shown here is derived from an EMBL/GenBank/DDBJ whole genome shotgun (WGS) entry which is preliminary data.</text>
</comment>
<protein>
    <submittedName>
        <fullName evidence="1">Uncharacterized protein</fullName>
    </submittedName>
</protein>
<dbReference type="AlphaFoldDB" id="A0A6N8KXI2"/>
<dbReference type="EMBL" id="WSQA01000005">
    <property type="protein sequence ID" value="MVZ62155.1"/>
    <property type="molecule type" value="Genomic_DNA"/>
</dbReference>
<dbReference type="RefSeq" id="WP_160368893.1">
    <property type="nucleotide sequence ID" value="NZ_WSQA01000005.1"/>
</dbReference>
<dbReference type="Proteomes" id="UP000435036">
    <property type="component" value="Unassembled WGS sequence"/>
</dbReference>
<evidence type="ECO:0000313" key="1">
    <source>
        <dbReference type="EMBL" id="MVZ62155.1"/>
    </source>
</evidence>
<gene>
    <name evidence="1" type="ORF">GQF63_08995</name>
</gene>
<reference evidence="1 2" key="1">
    <citation type="submission" date="2019-12" db="EMBL/GenBank/DDBJ databases">
        <authorList>
            <person name="Dong K."/>
        </authorList>
    </citation>
    <scope>NUCLEOTIDE SEQUENCE [LARGE SCALE GENOMIC DNA]</scope>
    <source>
        <strain evidence="1 2">JCM 31225</strain>
    </source>
</reference>
<organism evidence="1 2">
    <name type="scientific">Sphingobacterium humi</name>
    <dbReference type="NCBI Taxonomy" id="1796905"/>
    <lineage>
        <taxon>Bacteria</taxon>
        <taxon>Pseudomonadati</taxon>
        <taxon>Bacteroidota</taxon>
        <taxon>Sphingobacteriia</taxon>
        <taxon>Sphingobacteriales</taxon>
        <taxon>Sphingobacteriaceae</taxon>
        <taxon>Sphingobacterium</taxon>
    </lineage>
</organism>
<evidence type="ECO:0000313" key="2">
    <source>
        <dbReference type="Proteomes" id="UP000435036"/>
    </source>
</evidence>
<name>A0A6N8KXI2_9SPHI</name>
<sequence length="94" mass="10717">MEFYTFSKIEFNKMLKEAAQAGARAALTAIGIASPTITRSDAMKLHGQRLIESLEKEGLITKRQRLNRGHFYYDADELNAAIIAENRHRFFKGK</sequence>